<gene>
    <name evidence="7" type="ORF">V2W34_17615</name>
</gene>
<keyword evidence="4 6" id="KW-1133">Transmembrane helix</keyword>
<evidence type="ECO:0000256" key="6">
    <source>
        <dbReference type="SAM" id="Phobius"/>
    </source>
</evidence>
<feature type="transmembrane region" description="Helical" evidence="6">
    <location>
        <begin position="40"/>
        <end position="61"/>
    </location>
</feature>
<dbReference type="CDD" id="cd06173">
    <property type="entry name" value="MFS_MefA_like"/>
    <property type="match status" value="1"/>
</dbReference>
<dbReference type="EMBL" id="JAZHPM010000041">
    <property type="protein sequence ID" value="MEF2293811.1"/>
    <property type="molecule type" value="Genomic_DNA"/>
</dbReference>
<evidence type="ECO:0000256" key="4">
    <source>
        <dbReference type="ARBA" id="ARBA00022989"/>
    </source>
</evidence>
<comment type="caution">
    <text evidence="7">The sequence shown here is derived from an EMBL/GenBank/DDBJ whole genome shotgun (WGS) entry which is preliminary data.</text>
</comment>
<dbReference type="SUPFAM" id="SSF103473">
    <property type="entry name" value="MFS general substrate transporter"/>
    <property type="match status" value="1"/>
</dbReference>
<keyword evidence="3 6" id="KW-0812">Transmembrane</keyword>
<dbReference type="InterPro" id="IPR011701">
    <property type="entry name" value="MFS"/>
</dbReference>
<feature type="transmembrane region" description="Helical" evidence="6">
    <location>
        <begin position="139"/>
        <end position="160"/>
    </location>
</feature>
<proteinExistence type="predicted"/>
<sequence length="411" mass="45185">MKKSNQNFLLILVSQIFNTFASILFNVAIISYVYETTSSVAGSTLVLVISTFATIVGGFMAGNVLDKIQHKKVMFLSDVFCSITILGLAITVSYIGLNVYLIYITTFIINLISSFFLPARSAIVPSIVNKIDLVRANGLLVSTIQIVLTAGWVIAVPIVSIFGMPLIIYIICLGYLFSGLLIKYLNVKHNVAIEDSKSSFFLQFIKGVTPIWNNKVVRSITIMDAHETFANIIWVPTFLLSFTIEILNSSEEWWGFQGAAYFSGLIIGGFLSAKYSDKLRSLGGKVLIFSSFSVAFITFAYGLNSIAILAVVFSLLVGMPHQMRNVLQESLIQEHTNQAVLGRVFAARRVILQMFYALALILGSLLADKIGVAQVFIIGGVIYTLIAIYAISSPTVRKFNLTKIDKVGDKD</sequence>
<evidence type="ECO:0000256" key="5">
    <source>
        <dbReference type="ARBA" id="ARBA00023136"/>
    </source>
</evidence>
<organism evidence="7 8">
    <name type="scientific">Virgibacillus dokdonensis</name>
    <dbReference type="NCBI Taxonomy" id="302167"/>
    <lineage>
        <taxon>Bacteria</taxon>
        <taxon>Bacillati</taxon>
        <taxon>Bacillota</taxon>
        <taxon>Bacilli</taxon>
        <taxon>Bacillales</taxon>
        <taxon>Bacillaceae</taxon>
        <taxon>Virgibacillus</taxon>
    </lineage>
</organism>
<keyword evidence="5 6" id="KW-0472">Membrane</keyword>
<evidence type="ECO:0000313" key="8">
    <source>
        <dbReference type="Proteomes" id="UP001356080"/>
    </source>
</evidence>
<evidence type="ECO:0000313" key="7">
    <source>
        <dbReference type="EMBL" id="MEF2293811.1"/>
    </source>
</evidence>
<feature type="transmembrane region" description="Helical" evidence="6">
    <location>
        <begin position="372"/>
        <end position="391"/>
    </location>
</feature>
<accession>A0ABU7VJF9</accession>
<feature type="transmembrane region" description="Helical" evidence="6">
    <location>
        <begin position="294"/>
        <end position="317"/>
    </location>
</feature>
<evidence type="ECO:0000256" key="3">
    <source>
        <dbReference type="ARBA" id="ARBA00022692"/>
    </source>
</evidence>
<evidence type="ECO:0000256" key="1">
    <source>
        <dbReference type="ARBA" id="ARBA00004651"/>
    </source>
</evidence>
<feature type="transmembrane region" description="Helical" evidence="6">
    <location>
        <begin position="100"/>
        <end position="119"/>
    </location>
</feature>
<feature type="transmembrane region" description="Helical" evidence="6">
    <location>
        <begin position="253"/>
        <end position="273"/>
    </location>
</feature>
<feature type="transmembrane region" description="Helical" evidence="6">
    <location>
        <begin position="350"/>
        <end position="367"/>
    </location>
</feature>
<dbReference type="RefSeq" id="WP_331805961.1">
    <property type="nucleotide sequence ID" value="NZ_JAZHPM010000041.1"/>
</dbReference>
<keyword evidence="2" id="KW-1003">Cell membrane</keyword>
<dbReference type="PANTHER" id="PTHR23513:SF19">
    <property type="entry name" value="MAJOR FACILITATOR SUPERFAMILY (MFS) PROFILE DOMAIN-CONTAINING PROTEIN"/>
    <property type="match status" value="1"/>
</dbReference>
<protein>
    <submittedName>
        <fullName evidence="7">MFS transporter</fullName>
    </submittedName>
</protein>
<dbReference type="Gene3D" id="1.20.1250.20">
    <property type="entry name" value="MFS general substrate transporter like domains"/>
    <property type="match status" value="1"/>
</dbReference>
<keyword evidence="8" id="KW-1185">Reference proteome</keyword>
<dbReference type="Proteomes" id="UP001356080">
    <property type="component" value="Unassembled WGS sequence"/>
</dbReference>
<name>A0ABU7VJF9_9BACI</name>
<evidence type="ECO:0000256" key="2">
    <source>
        <dbReference type="ARBA" id="ARBA00022475"/>
    </source>
</evidence>
<reference evidence="7 8" key="1">
    <citation type="submission" date="2024-01" db="EMBL/GenBank/DDBJ databases">
        <title>Survival strategy associated with biotechnological potential of Virgibacillus dokdonensis T4.6 isolated from salt-fermented shrimp paste.</title>
        <authorList>
            <person name="Doan T.V."/>
            <person name="Quach N.T."/>
            <person name="Phi Q.-T."/>
        </authorList>
    </citation>
    <scope>NUCLEOTIDE SEQUENCE [LARGE SCALE GENOMIC DNA]</scope>
    <source>
        <strain evidence="7 8">T4.6</strain>
    </source>
</reference>
<dbReference type="InterPro" id="IPR036259">
    <property type="entry name" value="MFS_trans_sf"/>
</dbReference>
<feature type="transmembrane region" description="Helical" evidence="6">
    <location>
        <begin position="7"/>
        <end position="34"/>
    </location>
</feature>
<dbReference type="Pfam" id="PF07690">
    <property type="entry name" value="MFS_1"/>
    <property type="match status" value="1"/>
</dbReference>
<feature type="transmembrane region" description="Helical" evidence="6">
    <location>
        <begin position="73"/>
        <end position="94"/>
    </location>
</feature>
<feature type="transmembrane region" description="Helical" evidence="6">
    <location>
        <begin position="166"/>
        <end position="185"/>
    </location>
</feature>
<comment type="subcellular location">
    <subcellularLocation>
        <location evidence="1">Cell membrane</location>
        <topology evidence="1">Multi-pass membrane protein</topology>
    </subcellularLocation>
</comment>
<dbReference type="PANTHER" id="PTHR23513">
    <property type="entry name" value="INTEGRAL MEMBRANE EFFLUX PROTEIN-RELATED"/>
    <property type="match status" value="1"/>
</dbReference>